<dbReference type="PANTHER" id="PTHR12509">
    <property type="entry name" value="SPERMATOGENESIS-ASSOCIATED 4-RELATED"/>
    <property type="match status" value="1"/>
</dbReference>
<keyword evidence="1" id="KW-0175">Coiled coil</keyword>
<dbReference type="InterPro" id="IPR010441">
    <property type="entry name" value="CH_2"/>
</dbReference>
<dbReference type="EMBL" id="UFQT01000637">
    <property type="protein sequence ID" value="SSX25996.1"/>
    <property type="molecule type" value="Genomic_DNA"/>
</dbReference>
<evidence type="ECO:0000259" key="2">
    <source>
        <dbReference type="PROSITE" id="PS50021"/>
    </source>
</evidence>
<evidence type="ECO:0000313" key="3">
    <source>
        <dbReference type="EMBL" id="SSX25996.1"/>
    </source>
</evidence>
<name>A0A336M6V2_CULSO</name>
<protein>
    <submittedName>
        <fullName evidence="3">CSON012971 protein</fullName>
    </submittedName>
</protein>
<dbReference type="VEuPathDB" id="VectorBase:CSON012971"/>
<feature type="domain" description="Calponin-homology (CH)" evidence="2">
    <location>
        <begin position="7"/>
        <end position="122"/>
    </location>
</feature>
<dbReference type="Gene3D" id="1.10.418.10">
    <property type="entry name" value="Calponin-like domain"/>
    <property type="match status" value="1"/>
</dbReference>
<dbReference type="PROSITE" id="PS50021">
    <property type="entry name" value="CH"/>
    <property type="match status" value="1"/>
</dbReference>
<feature type="coiled-coil region" evidence="1">
    <location>
        <begin position="138"/>
        <end position="186"/>
    </location>
</feature>
<dbReference type="Pfam" id="PF06294">
    <property type="entry name" value="CH_2"/>
    <property type="match status" value="1"/>
</dbReference>
<reference evidence="3" key="1">
    <citation type="submission" date="2018-07" db="EMBL/GenBank/DDBJ databases">
        <authorList>
            <person name="Quirk P.G."/>
            <person name="Krulwich T.A."/>
        </authorList>
    </citation>
    <scope>NUCLEOTIDE SEQUENCE</scope>
</reference>
<dbReference type="InterPro" id="IPR052111">
    <property type="entry name" value="Spermatogenesis_Ciliary_MAP"/>
</dbReference>
<dbReference type="GO" id="GO:0051493">
    <property type="term" value="P:regulation of cytoskeleton organization"/>
    <property type="evidence" value="ECO:0007669"/>
    <property type="project" value="TreeGrafter"/>
</dbReference>
<dbReference type="FunFam" id="1.10.418.10:FF:000059">
    <property type="entry name" value="RIKEN cDNA 6430531B16 gene"/>
    <property type="match status" value="1"/>
</dbReference>
<dbReference type="GO" id="GO:0008017">
    <property type="term" value="F:microtubule binding"/>
    <property type="evidence" value="ECO:0007669"/>
    <property type="project" value="TreeGrafter"/>
</dbReference>
<dbReference type="GO" id="GO:0005930">
    <property type="term" value="C:axoneme"/>
    <property type="evidence" value="ECO:0007669"/>
    <property type="project" value="TreeGrafter"/>
</dbReference>
<dbReference type="InterPro" id="IPR036872">
    <property type="entry name" value="CH_dom_sf"/>
</dbReference>
<evidence type="ECO:0000256" key="1">
    <source>
        <dbReference type="SAM" id="Coils"/>
    </source>
</evidence>
<accession>A0A336M6V2</accession>
<dbReference type="PANTHER" id="PTHR12509:SF9">
    <property type="entry name" value="SPERM FLAGELLAR PROTEIN 1 ISOFORM X1"/>
    <property type="match status" value="1"/>
</dbReference>
<sequence length="186" mass="21980">MLRELSIEQEFELIKWIETFPLSRPSKRLGRDFSDGDFALITLKLIVLLAEILKSVFPKLVDLHNYQPCNSIQQKINNWTTLERKILSKIDVHINESTILKLAEADSNVMKQVLYDVMKKIQIVVKVDRTNYLPYDNCNIIEGRVKELNEIIQILQQKNEHLQNLLKFKDERILDLENRLKIHELE</sequence>
<organism evidence="3">
    <name type="scientific">Culicoides sonorensis</name>
    <name type="common">Biting midge</name>
    <dbReference type="NCBI Taxonomy" id="179676"/>
    <lineage>
        <taxon>Eukaryota</taxon>
        <taxon>Metazoa</taxon>
        <taxon>Ecdysozoa</taxon>
        <taxon>Arthropoda</taxon>
        <taxon>Hexapoda</taxon>
        <taxon>Insecta</taxon>
        <taxon>Pterygota</taxon>
        <taxon>Neoptera</taxon>
        <taxon>Endopterygota</taxon>
        <taxon>Diptera</taxon>
        <taxon>Nematocera</taxon>
        <taxon>Chironomoidea</taxon>
        <taxon>Ceratopogonidae</taxon>
        <taxon>Ceratopogoninae</taxon>
        <taxon>Culicoides</taxon>
        <taxon>Monoculicoides</taxon>
    </lineage>
</organism>
<dbReference type="OMA" id="LKLANWE"/>
<dbReference type="InterPro" id="IPR001715">
    <property type="entry name" value="CH_dom"/>
</dbReference>
<gene>
    <name evidence="3" type="primary">CSON012971</name>
</gene>
<proteinExistence type="predicted"/>
<dbReference type="AlphaFoldDB" id="A0A336M6V2"/>